<dbReference type="EMBL" id="CADCWC010000156">
    <property type="protein sequence ID" value="CAA9530112.1"/>
    <property type="molecule type" value="Genomic_DNA"/>
</dbReference>
<evidence type="ECO:0008006" key="3">
    <source>
        <dbReference type="Google" id="ProtNLM"/>
    </source>
</evidence>
<proteinExistence type="predicted"/>
<name>A0A6J4TST0_9ACTN</name>
<gene>
    <name evidence="2" type="ORF">AVDCRST_MAG79-829</name>
</gene>
<organism evidence="2">
    <name type="scientific">uncultured Thermoleophilia bacterium</name>
    <dbReference type="NCBI Taxonomy" id="1497501"/>
    <lineage>
        <taxon>Bacteria</taxon>
        <taxon>Bacillati</taxon>
        <taxon>Actinomycetota</taxon>
        <taxon>Thermoleophilia</taxon>
        <taxon>environmental samples</taxon>
    </lineage>
</organism>
<reference evidence="2" key="1">
    <citation type="submission" date="2020-02" db="EMBL/GenBank/DDBJ databases">
        <authorList>
            <person name="Meier V. D."/>
        </authorList>
    </citation>
    <scope>NUCLEOTIDE SEQUENCE</scope>
    <source>
        <strain evidence="2">AVDCRST_MAG79</strain>
    </source>
</reference>
<keyword evidence="1" id="KW-1133">Transmembrane helix</keyword>
<evidence type="ECO:0000313" key="2">
    <source>
        <dbReference type="EMBL" id="CAA9530112.1"/>
    </source>
</evidence>
<dbReference type="InterPro" id="IPR009937">
    <property type="entry name" value="Phage_holin_3_6"/>
</dbReference>
<sequence>MITVVDKLQETVARLAEQVQTLVRLEIQLAKSEVTDKVSAYGRAAAFAAVAGVLAFFGTFGLLITLIWALAEFMPVWAGALIVTGLFFTGAAVFGLLALLKAKKGSPPIPEAAISTMRPLPTEIKEAAT</sequence>
<keyword evidence="1" id="KW-0472">Membrane</keyword>
<dbReference type="AlphaFoldDB" id="A0A6J4TST0"/>
<feature type="transmembrane region" description="Helical" evidence="1">
    <location>
        <begin position="45"/>
        <end position="70"/>
    </location>
</feature>
<dbReference type="Pfam" id="PF07332">
    <property type="entry name" value="Phage_holin_3_6"/>
    <property type="match status" value="1"/>
</dbReference>
<feature type="transmembrane region" description="Helical" evidence="1">
    <location>
        <begin position="76"/>
        <end position="100"/>
    </location>
</feature>
<evidence type="ECO:0000256" key="1">
    <source>
        <dbReference type="SAM" id="Phobius"/>
    </source>
</evidence>
<protein>
    <recommendedName>
        <fullName evidence="3">Integral membrane protein</fullName>
    </recommendedName>
</protein>
<keyword evidence="1" id="KW-0812">Transmembrane</keyword>
<accession>A0A6J4TST0</accession>